<dbReference type="AlphaFoldDB" id="A0A7W9FYR4"/>
<dbReference type="EMBL" id="JACHMB010000001">
    <property type="protein sequence ID" value="MBB5774047.1"/>
    <property type="molecule type" value="Genomic_DNA"/>
</dbReference>
<name>A0A7W9FYR4_9ACTN</name>
<sequence>MCAQPMAQPMLGLGRARLYCSAFCRGRAPSLRYHGWLP</sequence>
<organism evidence="1 2">
    <name type="scientific">Nonomuraea jabiensis</name>
    <dbReference type="NCBI Taxonomy" id="882448"/>
    <lineage>
        <taxon>Bacteria</taxon>
        <taxon>Bacillati</taxon>
        <taxon>Actinomycetota</taxon>
        <taxon>Actinomycetes</taxon>
        <taxon>Streptosporangiales</taxon>
        <taxon>Streptosporangiaceae</taxon>
        <taxon>Nonomuraea</taxon>
    </lineage>
</organism>
<accession>A0A7W9FYR4</accession>
<protein>
    <submittedName>
        <fullName evidence="1">Uncharacterized protein</fullName>
    </submittedName>
</protein>
<comment type="caution">
    <text evidence="1">The sequence shown here is derived from an EMBL/GenBank/DDBJ whole genome shotgun (WGS) entry which is preliminary data.</text>
</comment>
<evidence type="ECO:0000313" key="2">
    <source>
        <dbReference type="Proteomes" id="UP000579153"/>
    </source>
</evidence>
<evidence type="ECO:0000313" key="1">
    <source>
        <dbReference type="EMBL" id="MBB5774047.1"/>
    </source>
</evidence>
<dbReference type="Proteomes" id="UP000579153">
    <property type="component" value="Unassembled WGS sequence"/>
</dbReference>
<proteinExistence type="predicted"/>
<reference evidence="1 2" key="1">
    <citation type="submission" date="2020-08" db="EMBL/GenBank/DDBJ databases">
        <title>Sequencing the genomes of 1000 actinobacteria strains.</title>
        <authorList>
            <person name="Klenk H.-P."/>
        </authorList>
    </citation>
    <scope>NUCLEOTIDE SEQUENCE [LARGE SCALE GENOMIC DNA]</scope>
    <source>
        <strain evidence="1 2">DSM 45507</strain>
    </source>
</reference>
<gene>
    <name evidence="1" type="ORF">HD596_000803</name>
</gene>
<keyword evidence="2" id="KW-1185">Reference proteome</keyword>